<dbReference type="InterPro" id="IPR010727">
    <property type="entry name" value="DUF1302"/>
</dbReference>
<evidence type="ECO:0000313" key="3">
    <source>
        <dbReference type="EMBL" id="EME68096.1"/>
    </source>
</evidence>
<dbReference type="STRING" id="1244869.H261_20225"/>
<dbReference type="AlphaFoldDB" id="M2Y4V3"/>
<dbReference type="RefSeq" id="WP_008621238.1">
    <property type="nucleotide sequence ID" value="NZ_AONQ01000083.1"/>
</dbReference>
<reference evidence="3 4" key="1">
    <citation type="journal article" date="2014" name="Genome Announc.">
        <title>Draft Genome Sequence of Magnetospirillum sp. Strain SO-1, a Freshwater Magnetotactic Bacterium Isolated from the Ol'khovka River, Russia.</title>
        <authorList>
            <person name="Grouzdev D.S."/>
            <person name="Dziuba M.V."/>
            <person name="Sukhacheva M.S."/>
            <person name="Mardanov A.V."/>
            <person name="Beletskiy A.V."/>
            <person name="Kuznetsov B.B."/>
            <person name="Skryabin K.G."/>
        </authorList>
    </citation>
    <scope>NUCLEOTIDE SEQUENCE [LARGE SCALE GENOMIC DNA]</scope>
    <source>
        <strain evidence="3 4">SO-1</strain>
    </source>
</reference>
<keyword evidence="4" id="KW-1185">Reference proteome</keyword>
<dbReference type="PATRIC" id="fig|1244869.3.peg.4023"/>
<sequence length="563" mass="61048">MSYPNKAYLRTSVAACAILAGLSWASQAGAADFAYGGITGSFDSTLSIGFQQRLQNADCKSISRDNGGCSRTIGELAGAASNPDVNNINADSGNLNYKKGDIVSLVYKGTHDLSLKGPDGWGALIRGTWSGDAKAADTRRTALEHEAKLLMNPHAELLDAYVSKSFTWAGNNAKIKIGNQVVSWGEDIFIPGGINVINAIDFRKLHVPGTQLKEVFKPAPMIYVSSGLTDNLSAEAYYQVMWNSFTFDPVGTFFSTSDVVGPGRRAFYLPASAGAGTFGDEGTPNANNPNPVPGVSPNNPKHSGQFGAALRYRLGITEVGAYYVHYHDKLPQVSFTGTTAQTPTTFFNDYGEDRDLFGASANSRLGPVAVGAELSYRPRDSVAIDPTVPAAGRYSIGRYNRGFIEEQKWQGHVTANYLFEPNTVVGNLQDRIGATDGYFLVEAAAAYYPHLARDRSVPYLLPNYSVPDRFSWGYIAEIGVVYPEIFGSAVNMTPVIDFSHDVQGTTPNALPFIQDRMSLALGLNFNYQDRAKLNLTYVNYWGAGDNNLMRDRDFWGASVSTSF</sequence>
<proteinExistence type="predicted"/>
<dbReference type="Proteomes" id="UP000011744">
    <property type="component" value="Unassembled WGS sequence"/>
</dbReference>
<gene>
    <name evidence="3" type="ORF">H261_20225</name>
</gene>
<evidence type="ECO:0000256" key="1">
    <source>
        <dbReference type="SAM" id="MobiDB-lite"/>
    </source>
</evidence>
<organism evidence="3 4">
    <name type="scientific">Paramagnetospirillum caucaseum</name>
    <dbReference type="NCBI Taxonomy" id="1244869"/>
    <lineage>
        <taxon>Bacteria</taxon>
        <taxon>Pseudomonadati</taxon>
        <taxon>Pseudomonadota</taxon>
        <taxon>Alphaproteobacteria</taxon>
        <taxon>Rhodospirillales</taxon>
        <taxon>Magnetospirillaceae</taxon>
        <taxon>Paramagnetospirillum</taxon>
    </lineage>
</organism>
<feature type="signal peptide" evidence="2">
    <location>
        <begin position="1"/>
        <end position="30"/>
    </location>
</feature>
<keyword evidence="2" id="KW-0732">Signal</keyword>
<dbReference type="EMBL" id="AONQ01000083">
    <property type="protein sequence ID" value="EME68096.1"/>
    <property type="molecule type" value="Genomic_DNA"/>
</dbReference>
<feature type="chain" id="PRO_5004029622" description="DUF1302 domain-containing protein" evidence="2">
    <location>
        <begin position="31"/>
        <end position="563"/>
    </location>
</feature>
<evidence type="ECO:0000313" key="4">
    <source>
        <dbReference type="Proteomes" id="UP000011744"/>
    </source>
</evidence>
<dbReference type="OrthoDB" id="177054at2"/>
<protein>
    <recommendedName>
        <fullName evidence="5">DUF1302 domain-containing protein</fullName>
    </recommendedName>
</protein>
<accession>M2Y4V3</accession>
<feature type="region of interest" description="Disordered" evidence="1">
    <location>
        <begin position="278"/>
        <end position="301"/>
    </location>
</feature>
<comment type="caution">
    <text evidence="3">The sequence shown here is derived from an EMBL/GenBank/DDBJ whole genome shotgun (WGS) entry which is preliminary data.</text>
</comment>
<evidence type="ECO:0008006" key="5">
    <source>
        <dbReference type="Google" id="ProtNLM"/>
    </source>
</evidence>
<evidence type="ECO:0000256" key="2">
    <source>
        <dbReference type="SAM" id="SignalP"/>
    </source>
</evidence>
<dbReference type="eggNOG" id="COG3203">
    <property type="taxonomic scope" value="Bacteria"/>
</dbReference>
<feature type="compositionally biased region" description="Low complexity" evidence="1">
    <location>
        <begin position="284"/>
        <end position="300"/>
    </location>
</feature>
<dbReference type="Pfam" id="PF06980">
    <property type="entry name" value="DUF1302"/>
    <property type="match status" value="1"/>
</dbReference>
<name>M2Y4V3_9PROT</name>